<keyword evidence="1 3" id="KW-0560">Oxidoreductase</keyword>
<evidence type="ECO:0000256" key="1">
    <source>
        <dbReference type="ARBA" id="ARBA00023002"/>
    </source>
</evidence>
<dbReference type="GO" id="GO:0005737">
    <property type="term" value="C:cytoplasm"/>
    <property type="evidence" value="ECO:0007669"/>
    <property type="project" value="TreeGrafter"/>
</dbReference>
<evidence type="ECO:0000259" key="2">
    <source>
        <dbReference type="Pfam" id="PF01266"/>
    </source>
</evidence>
<proteinExistence type="predicted"/>
<sequence>MSQDVIVIGGGIAGISAAAELARSAKVTVIEAEPQLGYHATGRSAAIFIRNYGNATLRALNAAAYPALAGDLLGDSMLSPRGEVMLARDEDLPVLEDYLDGSTGIERLTAQQATELVPVLRTDQIAAAMLEQDAQGIDVDRLLQGYARLLRARGGVIETGSRVTAITRDGTGWRVEAGGQVFAAGIVVNAAGGWADQVAQMAGVRPVGLVPKRRSAVIMAVPAGIDPDGWPLFGSIAETWYAKPEAGRLMISPADEDPVEPGDIHADDMVLAEGLDRFSQMVDLPLVRPSHSWAGMRSFLADKTPVVGMDPDAPGFFWLAGQGGYGVQTSPALACLTAALCLGEPPALAADVVAALAPDRLHG</sequence>
<name>A0A222DYL0_9RHOB</name>
<dbReference type="PRINTS" id="PR00411">
    <property type="entry name" value="PNDRDTASEI"/>
</dbReference>
<dbReference type="Gene3D" id="3.30.9.10">
    <property type="entry name" value="D-Amino Acid Oxidase, subunit A, domain 2"/>
    <property type="match status" value="1"/>
</dbReference>
<protein>
    <submittedName>
        <fullName evidence="3">FAD-dependent catabolic D-arginine dehydrogenase DauA</fullName>
        <ecNumber evidence="3">1.4.99.6</ecNumber>
    </submittedName>
</protein>
<evidence type="ECO:0000313" key="4">
    <source>
        <dbReference type="Proteomes" id="UP000203589"/>
    </source>
</evidence>
<organism evidence="3 4">
    <name type="scientific">Antarctobacter heliothermus</name>
    <dbReference type="NCBI Taxonomy" id="74033"/>
    <lineage>
        <taxon>Bacteria</taxon>
        <taxon>Pseudomonadati</taxon>
        <taxon>Pseudomonadota</taxon>
        <taxon>Alphaproteobacteria</taxon>
        <taxon>Rhodobacterales</taxon>
        <taxon>Roseobacteraceae</taxon>
        <taxon>Antarctobacter</taxon>
    </lineage>
</organism>
<dbReference type="RefSeq" id="WP_094033337.1">
    <property type="nucleotide sequence ID" value="NZ_CP022540.1"/>
</dbReference>
<dbReference type="PANTHER" id="PTHR13847:SF287">
    <property type="entry name" value="FAD-DEPENDENT OXIDOREDUCTASE DOMAIN-CONTAINING PROTEIN 1"/>
    <property type="match status" value="1"/>
</dbReference>
<reference evidence="3 4" key="1">
    <citation type="submission" date="2017-07" db="EMBL/GenBank/DDBJ databases">
        <title>Genome Sequence of Antarctobacter heliothermus Strain SMS3 Isolated from a culture of the Diatom Skeletonema marinoi.</title>
        <authorList>
            <person name="Topel M."/>
            <person name="Pinder M.I.M."/>
            <person name="Johansson O.N."/>
            <person name="Kourtchenko O."/>
            <person name="Godhe A."/>
            <person name="Clarke A.K."/>
        </authorList>
    </citation>
    <scope>NUCLEOTIDE SEQUENCE [LARGE SCALE GENOMIC DNA]</scope>
    <source>
        <strain evidence="3 4">SMS3</strain>
    </source>
</reference>
<dbReference type="OrthoDB" id="7421214at2"/>
<dbReference type="InterPro" id="IPR006076">
    <property type="entry name" value="FAD-dep_OxRdtase"/>
</dbReference>
<dbReference type="EC" id="1.4.99.6" evidence="3"/>
<accession>A0A222DYL0</accession>
<gene>
    <name evidence="3" type="ORF">ANTHELSMS3_00302</name>
</gene>
<dbReference type="SUPFAM" id="SSF51905">
    <property type="entry name" value="FAD/NAD(P)-binding domain"/>
    <property type="match status" value="1"/>
</dbReference>
<dbReference type="Gene3D" id="3.50.50.60">
    <property type="entry name" value="FAD/NAD(P)-binding domain"/>
    <property type="match status" value="1"/>
</dbReference>
<dbReference type="KEGG" id="aht:ANTHELSMS3_00302"/>
<dbReference type="Pfam" id="PF01266">
    <property type="entry name" value="DAO"/>
    <property type="match status" value="1"/>
</dbReference>
<dbReference type="InterPro" id="IPR036188">
    <property type="entry name" value="FAD/NAD-bd_sf"/>
</dbReference>
<keyword evidence="4" id="KW-1185">Reference proteome</keyword>
<dbReference type="AlphaFoldDB" id="A0A222DYL0"/>
<dbReference type="GO" id="GO:0016491">
    <property type="term" value="F:oxidoreductase activity"/>
    <property type="evidence" value="ECO:0007669"/>
    <property type="project" value="UniProtKB-KW"/>
</dbReference>
<dbReference type="PANTHER" id="PTHR13847">
    <property type="entry name" value="SARCOSINE DEHYDROGENASE-RELATED"/>
    <property type="match status" value="1"/>
</dbReference>
<dbReference type="Proteomes" id="UP000203589">
    <property type="component" value="Chromosome"/>
</dbReference>
<evidence type="ECO:0000313" key="3">
    <source>
        <dbReference type="EMBL" id="ASP19026.1"/>
    </source>
</evidence>
<dbReference type="EMBL" id="CP022540">
    <property type="protein sequence ID" value="ASP19026.1"/>
    <property type="molecule type" value="Genomic_DNA"/>
</dbReference>
<feature type="domain" description="FAD dependent oxidoreductase" evidence="2">
    <location>
        <begin position="4"/>
        <end position="340"/>
    </location>
</feature>